<protein>
    <recommendedName>
        <fullName evidence="2">SOCS box domain-containing protein</fullName>
    </recommendedName>
</protein>
<keyword evidence="4" id="KW-1185">Reference proteome</keyword>
<sequence>MSPRRFYFFMQLIFIFFRSRSLPSASECLRLVWNSIPDAFFTFEEIEMALQADLSSETIRELYKFYSDSVGADPVFVEPRSLKQLSRPAVRRILCERGHWIPDGIKLLDVPKG</sequence>
<keyword evidence="1" id="KW-0732">Signal</keyword>
<feature type="chain" id="PRO_5043942930" description="SOCS box domain-containing protein" evidence="1">
    <location>
        <begin position="22"/>
        <end position="113"/>
    </location>
</feature>
<evidence type="ECO:0000256" key="1">
    <source>
        <dbReference type="SAM" id="SignalP"/>
    </source>
</evidence>
<comment type="caution">
    <text evidence="3">The sequence shown here is derived from an EMBL/GenBank/DDBJ whole genome shotgun (WGS) entry which is preliminary data.</text>
</comment>
<gene>
    <name evidence="3" type="ORF">LARSCL_LOCUS5220</name>
</gene>
<feature type="non-terminal residue" evidence="3">
    <location>
        <position position="113"/>
    </location>
</feature>
<feature type="domain" description="SOCS box" evidence="2">
    <location>
        <begin position="78"/>
        <end position="112"/>
    </location>
</feature>
<accession>A0AAV1ZF83</accession>
<reference evidence="3 4" key="1">
    <citation type="submission" date="2024-04" db="EMBL/GenBank/DDBJ databases">
        <authorList>
            <person name="Rising A."/>
            <person name="Reimegard J."/>
            <person name="Sonavane S."/>
            <person name="Akerstrom W."/>
            <person name="Nylinder S."/>
            <person name="Hedman E."/>
            <person name="Kallberg Y."/>
        </authorList>
    </citation>
    <scope>NUCLEOTIDE SEQUENCE [LARGE SCALE GENOMIC DNA]</scope>
</reference>
<proteinExistence type="predicted"/>
<dbReference type="AlphaFoldDB" id="A0AAV1ZF83"/>
<evidence type="ECO:0000259" key="2">
    <source>
        <dbReference type="Pfam" id="PF07525"/>
    </source>
</evidence>
<organism evidence="3 4">
    <name type="scientific">Larinioides sclopetarius</name>
    <dbReference type="NCBI Taxonomy" id="280406"/>
    <lineage>
        <taxon>Eukaryota</taxon>
        <taxon>Metazoa</taxon>
        <taxon>Ecdysozoa</taxon>
        <taxon>Arthropoda</taxon>
        <taxon>Chelicerata</taxon>
        <taxon>Arachnida</taxon>
        <taxon>Araneae</taxon>
        <taxon>Araneomorphae</taxon>
        <taxon>Entelegynae</taxon>
        <taxon>Araneoidea</taxon>
        <taxon>Araneidae</taxon>
        <taxon>Larinioides</taxon>
    </lineage>
</organism>
<dbReference type="EMBL" id="CAXIEN010000047">
    <property type="protein sequence ID" value="CAL1270303.1"/>
    <property type="molecule type" value="Genomic_DNA"/>
</dbReference>
<dbReference type="InterPro" id="IPR001496">
    <property type="entry name" value="SOCS_box"/>
</dbReference>
<name>A0AAV1ZF83_9ARAC</name>
<evidence type="ECO:0000313" key="3">
    <source>
        <dbReference type="EMBL" id="CAL1270303.1"/>
    </source>
</evidence>
<dbReference type="Proteomes" id="UP001497382">
    <property type="component" value="Unassembled WGS sequence"/>
</dbReference>
<dbReference type="Pfam" id="PF07525">
    <property type="entry name" value="SOCS_box"/>
    <property type="match status" value="1"/>
</dbReference>
<feature type="signal peptide" evidence="1">
    <location>
        <begin position="1"/>
        <end position="21"/>
    </location>
</feature>
<evidence type="ECO:0000313" key="4">
    <source>
        <dbReference type="Proteomes" id="UP001497382"/>
    </source>
</evidence>